<proteinExistence type="predicted"/>
<protein>
    <recommendedName>
        <fullName evidence="3">TfoX N-terminal domain-containing protein</fullName>
    </recommendedName>
</protein>
<evidence type="ECO:0008006" key="3">
    <source>
        <dbReference type="Google" id="ProtNLM"/>
    </source>
</evidence>
<reference evidence="1 2" key="1">
    <citation type="submission" date="2023-07" db="EMBL/GenBank/DDBJ databases">
        <title>Sorghum-associated microbial communities from plants grown in Nebraska, USA.</title>
        <authorList>
            <person name="Schachtman D."/>
        </authorList>
    </citation>
    <scope>NUCLEOTIDE SEQUENCE [LARGE SCALE GENOMIC DNA]</scope>
    <source>
        <strain evidence="1 2">4249</strain>
    </source>
</reference>
<organism evidence="1 2">
    <name type="scientific">Hydrogenophaga palleronii</name>
    <dbReference type="NCBI Taxonomy" id="65655"/>
    <lineage>
        <taxon>Bacteria</taxon>
        <taxon>Pseudomonadati</taxon>
        <taxon>Pseudomonadota</taxon>
        <taxon>Betaproteobacteria</taxon>
        <taxon>Burkholderiales</taxon>
        <taxon>Comamonadaceae</taxon>
        <taxon>Hydrogenophaga</taxon>
    </lineage>
</organism>
<comment type="caution">
    <text evidence="1">The sequence shown here is derived from an EMBL/GenBank/DDBJ whole genome shotgun (WGS) entry which is preliminary data.</text>
</comment>
<keyword evidence="2" id="KW-1185">Reference proteome</keyword>
<accession>A0ABU1WL71</accession>
<dbReference type="EMBL" id="JAVDWU010000003">
    <property type="protein sequence ID" value="MDR7149782.1"/>
    <property type="molecule type" value="Genomic_DNA"/>
</dbReference>
<dbReference type="RefSeq" id="WP_310314391.1">
    <property type="nucleotide sequence ID" value="NZ_JAVDWU010000003.1"/>
</dbReference>
<name>A0ABU1WL71_9BURK</name>
<dbReference type="Proteomes" id="UP001265700">
    <property type="component" value="Unassembled WGS sequence"/>
</dbReference>
<evidence type="ECO:0000313" key="1">
    <source>
        <dbReference type="EMBL" id="MDR7149782.1"/>
    </source>
</evidence>
<sequence>MKGAIFTAVVAELTGEPSVSVGQRGKKGFGSSALQVNGKIFATVSSEGAFVVKLPKQRVEALEAQGRGQRFDPGHGRLMKEWLVLNQASTGEFISLAREALQFVGGGTRDPSN</sequence>
<dbReference type="SUPFAM" id="SSF159894">
    <property type="entry name" value="YgaC/TfoX-N like"/>
    <property type="match status" value="1"/>
</dbReference>
<evidence type="ECO:0000313" key="2">
    <source>
        <dbReference type="Proteomes" id="UP001265700"/>
    </source>
</evidence>
<gene>
    <name evidence="1" type="ORF">J2W49_001737</name>
</gene>